<protein>
    <submittedName>
        <fullName evidence="2">Uncharacterized protein</fullName>
    </submittedName>
</protein>
<keyword evidence="1" id="KW-0812">Transmembrane</keyword>
<feature type="transmembrane region" description="Helical" evidence="1">
    <location>
        <begin position="137"/>
        <end position="154"/>
    </location>
</feature>
<accession>A0AAU7Q0P9</accession>
<dbReference type="RefSeq" id="WP_349967129.1">
    <property type="nucleotide sequence ID" value="NZ_CP157942.1"/>
</dbReference>
<evidence type="ECO:0000313" key="2">
    <source>
        <dbReference type="EMBL" id="XBS66683.1"/>
    </source>
</evidence>
<name>A0AAU7Q0P9_9RICK</name>
<keyword evidence="1" id="KW-1133">Transmembrane helix</keyword>
<reference evidence="2" key="1">
    <citation type="submission" date="2024-06" db="EMBL/GenBank/DDBJ databases">
        <authorList>
            <person name="Dussert Y."/>
            <person name="Peccoud J."/>
            <person name="Pigeault R."/>
        </authorList>
    </citation>
    <scope>NUCLEOTIDE SEQUENCE</scope>
    <source>
        <strain evidence="2">WArc</strain>
    </source>
</reference>
<dbReference type="AlphaFoldDB" id="A0AAU7Q0P9"/>
<feature type="transmembrane region" description="Helical" evidence="1">
    <location>
        <begin position="174"/>
        <end position="194"/>
    </location>
</feature>
<dbReference type="EMBL" id="CP157942">
    <property type="protein sequence ID" value="XBS66683.1"/>
    <property type="molecule type" value="Genomic_DNA"/>
</dbReference>
<keyword evidence="1" id="KW-0472">Membrane</keyword>
<proteinExistence type="predicted"/>
<gene>
    <name evidence="2" type="ORF">ABLO99_05500</name>
</gene>
<evidence type="ECO:0000256" key="1">
    <source>
        <dbReference type="SAM" id="Phobius"/>
    </source>
</evidence>
<sequence>MLFSIGSHYKKLSSSNKTVKREVLELVGSPLILFLTKILGCIDLPNENGTTKYTLNREKIGGVNRTFNILANQNNQDFLTFKSIGPILKQLLEKQNSNKFEERVTDLRNIRYLAPQERGEYVLGSNNKQKGGYKNTFCKLALGMFILSVGLYAADYFLMKQRLFNSITNTIPQANLMVAAVLTIVIVYALFQLLKPPQEPPLSIINGATNENLMQHHVK</sequence>
<organism evidence="2">
    <name type="scientific">Wolbachia endosymbiont of Armadillidium arcangelii</name>
    <dbReference type="NCBI Taxonomy" id="3158571"/>
    <lineage>
        <taxon>Bacteria</taxon>
        <taxon>Pseudomonadati</taxon>
        <taxon>Pseudomonadota</taxon>
        <taxon>Alphaproteobacteria</taxon>
        <taxon>Rickettsiales</taxon>
        <taxon>Anaplasmataceae</taxon>
        <taxon>Wolbachieae</taxon>
        <taxon>Wolbachia</taxon>
    </lineage>
</organism>